<dbReference type="AlphaFoldDB" id="A0A9N8DE89"/>
<keyword evidence="3" id="KW-1185">Reference proteome</keyword>
<protein>
    <submittedName>
        <fullName evidence="2">Uncharacterized protein</fullName>
    </submittedName>
</protein>
<feature type="region of interest" description="Disordered" evidence="1">
    <location>
        <begin position="1"/>
        <end position="20"/>
    </location>
</feature>
<evidence type="ECO:0000313" key="2">
    <source>
        <dbReference type="EMBL" id="CAB9498905.1"/>
    </source>
</evidence>
<reference evidence="2" key="1">
    <citation type="submission" date="2020-06" db="EMBL/GenBank/DDBJ databases">
        <authorList>
            <consortium name="Plant Systems Biology data submission"/>
        </authorList>
    </citation>
    <scope>NUCLEOTIDE SEQUENCE</scope>
    <source>
        <strain evidence="2">D6</strain>
    </source>
</reference>
<comment type="caution">
    <text evidence="2">The sequence shown here is derived from an EMBL/GenBank/DDBJ whole genome shotgun (WGS) entry which is preliminary data.</text>
</comment>
<dbReference type="EMBL" id="CAICTM010000048">
    <property type="protein sequence ID" value="CAB9498905.1"/>
    <property type="molecule type" value="Genomic_DNA"/>
</dbReference>
<gene>
    <name evidence="2" type="ORF">SEMRO_48_G028250.1</name>
</gene>
<name>A0A9N8DE89_9STRA</name>
<accession>A0A9N8DE89</accession>
<sequence>MSTELRTSTSTSSTSSTTTCSVRTSFMLKEPGDRRMSPRKSLFQLMGFRDQMQKQHSFTPRMSRLSTLSFGGMADFADLDLSKSQQQCENVVEHHDYDHGDYVVDSEEAFWCQRNDSRRSLGSTDSNSSGNLLTDFAQARVRTFANNMHAIADILVHPFVEGAEYDADSEMDGGSDYLTT</sequence>
<organism evidence="2 3">
    <name type="scientific">Seminavis robusta</name>
    <dbReference type="NCBI Taxonomy" id="568900"/>
    <lineage>
        <taxon>Eukaryota</taxon>
        <taxon>Sar</taxon>
        <taxon>Stramenopiles</taxon>
        <taxon>Ochrophyta</taxon>
        <taxon>Bacillariophyta</taxon>
        <taxon>Bacillariophyceae</taxon>
        <taxon>Bacillariophycidae</taxon>
        <taxon>Naviculales</taxon>
        <taxon>Naviculaceae</taxon>
        <taxon>Seminavis</taxon>
    </lineage>
</organism>
<dbReference type="Proteomes" id="UP001153069">
    <property type="component" value="Unassembled WGS sequence"/>
</dbReference>
<evidence type="ECO:0000313" key="3">
    <source>
        <dbReference type="Proteomes" id="UP001153069"/>
    </source>
</evidence>
<proteinExistence type="predicted"/>
<evidence type="ECO:0000256" key="1">
    <source>
        <dbReference type="SAM" id="MobiDB-lite"/>
    </source>
</evidence>